<dbReference type="InterPro" id="IPR017441">
    <property type="entry name" value="Protein_kinase_ATP_BS"/>
</dbReference>
<dbReference type="GO" id="GO:0035556">
    <property type="term" value="P:intracellular signal transduction"/>
    <property type="evidence" value="ECO:0007669"/>
    <property type="project" value="TreeGrafter"/>
</dbReference>
<proteinExistence type="inferred from homology"/>
<evidence type="ECO:0000256" key="6">
    <source>
        <dbReference type="ARBA" id="ARBA00022782"/>
    </source>
</evidence>
<accession>A0A814BMA9</accession>
<dbReference type="Gene3D" id="1.10.510.10">
    <property type="entry name" value="Transferase(Phosphotransferase) domain 1"/>
    <property type="match status" value="1"/>
</dbReference>
<dbReference type="GO" id="GO:0000287">
    <property type="term" value="F:magnesium ion binding"/>
    <property type="evidence" value="ECO:0007669"/>
    <property type="project" value="UniProtKB-ARBA"/>
</dbReference>
<comment type="cofactor">
    <cofactor evidence="1">
        <name>Mg(2+)</name>
        <dbReference type="ChEBI" id="CHEBI:18420"/>
    </cofactor>
</comment>
<evidence type="ECO:0000256" key="4">
    <source>
        <dbReference type="ARBA" id="ARBA00022723"/>
    </source>
</evidence>
<evidence type="ECO:0000256" key="12">
    <source>
        <dbReference type="RuleBase" id="RU000304"/>
    </source>
</evidence>
<evidence type="ECO:0000259" key="13">
    <source>
        <dbReference type="PROSITE" id="PS50011"/>
    </source>
</evidence>
<dbReference type="GO" id="GO:0000226">
    <property type="term" value="P:microtubule cytoskeleton organization"/>
    <property type="evidence" value="ECO:0007669"/>
    <property type="project" value="TreeGrafter"/>
</dbReference>
<keyword evidence="12" id="KW-0418">Kinase</keyword>
<feature type="binding site" evidence="11">
    <location>
        <position position="65"/>
    </location>
    <ligand>
        <name>ATP</name>
        <dbReference type="ChEBI" id="CHEBI:30616"/>
    </ligand>
</feature>
<keyword evidence="2" id="KW-0217">Developmental protein</keyword>
<dbReference type="PANTHER" id="PTHR24346:SF102">
    <property type="entry name" value="TESTIS-SPECIFIC SERINE_THREONINE-PROTEIN KINASE 1"/>
    <property type="match status" value="1"/>
</dbReference>
<keyword evidence="3" id="KW-0597">Phosphoprotein</keyword>
<dbReference type="Proteomes" id="UP000663879">
    <property type="component" value="Unassembled WGS sequence"/>
</dbReference>
<comment type="caution">
    <text evidence="14">The sequence shown here is derived from an EMBL/GenBank/DDBJ whole genome shotgun (WGS) entry which is preliminary data.</text>
</comment>
<evidence type="ECO:0000256" key="11">
    <source>
        <dbReference type="PROSITE-ProRule" id="PRU10141"/>
    </source>
</evidence>
<dbReference type="PROSITE" id="PS50011">
    <property type="entry name" value="PROTEIN_KINASE_DOM"/>
    <property type="match status" value="1"/>
</dbReference>
<keyword evidence="12" id="KW-0808">Transferase</keyword>
<keyword evidence="4" id="KW-0479">Metal-binding</keyword>
<evidence type="ECO:0000256" key="9">
    <source>
        <dbReference type="ARBA" id="ARBA00022843"/>
    </source>
</evidence>
<dbReference type="AlphaFoldDB" id="A0A814BMA9"/>
<reference evidence="14" key="1">
    <citation type="submission" date="2021-02" db="EMBL/GenBank/DDBJ databases">
        <authorList>
            <person name="Nowell W R."/>
        </authorList>
    </citation>
    <scope>NUCLEOTIDE SEQUENCE</scope>
    <source>
        <strain evidence="14">Ploen Becks lab</strain>
    </source>
</reference>
<evidence type="ECO:0000256" key="10">
    <source>
        <dbReference type="ARBA" id="ARBA00022871"/>
    </source>
</evidence>
<dbReference type="PROSITE" id="PS00107">
    <property type="entry name" value="PROTEIN_KINASE_ATP"/>
    <property type="match status" value="1"/>
</dbReference>
<keyword evidence="7 11" id="KW-0067">ATP-binding</keyword>
<evidence type="ECO:0000256" key="5">
    <source>
        <dbReference type="ARBA" id="ARBA00022741"/>
    </source>
</evidence>
<dbReference type="GO" id="GO:0050321">
    <property type="term" value="F:tau-protein kinase activity"/>
    <property type="evidence" value="ECO:0007669"/>
    <property type="project" value="TreeGrafter"/>
</dbReference>
<keyword evidence="15" id="KW-1185">Reference proteome</keyword>
<dbReference type="OrthoDB" id="541276at2759"/>
<dbReference type="Pfam" id="PF00069">
    <property type="entry name" value="Pkinase"/>
    <property type="match status" value="1"/>
</dbReference>
<dbReference type="GO" id="GO:0005737">
    <property type="term" value="C:cytoplasm"/>
    <property type="evidence" value="ECO:0007669"/>
    <property type="project" value="TreeGrafter"/>
</dbReference>
<evidence type="ECO:0000256" key="7">
    <source>
        <dbReference type="ARBA" id="ARBA00022840"/>
    </source>
</evidence>
<sequence length="298" mass="34275">MSNQNQDANPKSSINSHKSSIKNFDQILEKSGYKLLGTIGNGSYAKVKEAEYTSKNGERRRFAAKIIDRKKAPSDFLNKFLPRELEIYLKLDHPNIIRIYEIMEIYHRIYIIMELADGGDLLDFIKKRGALTNPIAKKMFNELAQAIKYIHSLQITHRDLKCENILLDKNYHVKLADFGFGRSCIDPETGKRILSRTYCGSAAYAAPEILQGTPYNPKLYDIWSLGCILYIMVCGCMPFDDSDIKKMIKVQLEGKLKFPSKVDPIAKDLINQMLEPDVTRRTNIDKVLRHPWLRDLNQ</sequence>
<dbReference type="EMBL" id="CAJNOC010002409">
    <property type="protein sequence ID" value="CAF0931304.1"/>
    <property type="molecule type" value="Genomic_DNA"/>
</dbReference>
<dbReference type="FunFam" id="1.10.510.10:FF:000658">
    <property type="entry name" value="Protein CBG12184"/>
    <property type="match status" value="1"/>
</dbReference>
<evidence type="ECO:0000313" key="14">
    <source>
        <dbReference type="EMBL" id="CAF0931304.1"/>
    </source>
</evidence>
<evidence type="ECO:0000313" key="15">
    <source>
        <dbReference type="Proteomes" id="UP000663879"/>
    </source>
</evidence>
<dbReference type="InterPro" id="IPR011009">
    <property type="entry name" value="Kinase-like_dom_sf"/>
</dbReference>
<dbReference type="GO" id="GO:0007283">
    <property type="term" value="P:spermatogenesis"/>
    <property type="evidence" value="ECO:0007669"/>
    <property type="project" value="UniProtKB-KW"/>
</dbReference>
<keyword evidence="9" id="KW-0832">Ubl conjugation</keyword>
<keyword evidence="8" id="KW-0460">Magnesium</keyword>
<evidence type="ECO:0000256" key="2">
    <source>
        <dbReference type="ARBA" id="ARBA00022473"/>
    </source>
</evidence>
<keyword evidence="6" id="KW-0221">Differentiation</keyword>
<dbReference type="PROSITE" id="PS00108">
    <property type="entry name" value="PROTEIN_KINASE_ST"/>
    <property type="match status" value="1"/>
</dbReference>
<dbReference type="InterPro" id="IPR008271">
    <property type="entry name" value="Ser/Thr_kinase_AS"/>
</dbReference>
<protein>
    <recommendedName>
        <fullName evidence="13">Protein kinase domain-containing protein</fullName>
    </recommendedName>
</protein>
<evidence type="ECO:0000256" key="1">
    <source>
        <dbReference type="ARBA" id="ARBA00001946"/>
    </source>
</evidence>
<dbReference type="SMART" id="SM00220">
    <property type="entry name" value="S_TKc"/>
    <property type="match status" value="1"/>
</dbReference>
<keyword evidence="10" id="KW-0744">Spermatogenesis</keyword>
<name>A0A814BMA9_9BILA</name>
<dbReference type="InterPro" id="IPR000719">
    <property type="entry name" value="Prot_kinase_dom"/>
</dbReference>
<gene>
    <name evidence="14" type="ORF">OXX778_LOCUS12922</name>
</gene>
<keyword evidence="12" id="KW-0723">Serine/threonine-protein kinase</keyword>
<evidence type="ECO:0000256" key="3">
    <source>
        <dbReference type="ARBA" id="ARBA00022553"/>
    </source>
</evidence>
<dbReference type="SUPFAM" id="SSF56112">
    <property type="entry name" value="Protein kinase-like (PK-like)"/>
    <property type="match status" value="1"/>
</dbReference>
<dbReference type="PANTHER" id="PTHR24346">
    <property type="entry name" value="MAP/MICROTUBULE AFFINITY-REGULATING KINASE"/>
    <property type="match status" value="1"/>
</dbReference>
<feature type="domain" description="Protein kinase" evidence="13">
    <location>
        <begin position="33"/>
        <end position="293"/>
    </location>
</feature>
<dbReference type="PIRSF" id="PIRSF000654">
    <property type="entry name" value="Integrin-linked_kinase"/>
    <property type="match status" value="1"/>
</dbReference>
<evidence type="ECO:0000256" key="8">
    <source>
        <dbReference type="ARBA" id="ARBA00022842"/>
    </source>
</evidence>
<dbReference type="GO" id="GO:0005524">
    <property type="term" value="F:ATP binding"/>
    <property type="evidence" value="ECO:0007669"/>
    <property type="project" value="UniProtKB-UniRule"/>
</dbReference>
<dbReference type="CDD" id="cd14080">
    <property type="entry name" value="STKc_TSSK-like"/>
    <property type="match status" value="1"/>
</dbReference>
<organism evidence="14 15">
    <name type="scientific">Brachionus calyciflorus</name>
    <dbReference type="NCBI Taxonomy" id="104777"/>
    <lineage>
        <taxon>Eukaryota</taxon>
        <taxon>Metazoa</taxon>
        <taxon>Spiralia</taxon>
        <taxon>Gnathifera</taxon>
        <taxon>Rotifera</taxon>
        <taxon>Eurotatoria</taxon>
        <taxon>Monogononta</taxon>
        <taxon>Pseudotrocha</taxon>
        <taxon>Ploima</taxon>
        <taxon>Brachionidae</taxon>
        <taxon>Brachionus</taxon>
    </lineage>
</organism>
<dbReference type="GO" id="GO:0030154">
    <property type="term" value="P:cell differentiation"/>
    <property type="evidence" value="ECO:0007669"/>
    <property type="project" value="UniProtKB-KW"/>
</dbReference>
<comment type="similarity">
    <text evidence="12">Belongs to the protein kinase superfamily.</text>
</comment>
<keyword evidence="5 11" id="KW-0547">Nucleotide-binding</keyword>